<feature type="non-terminal residue" evidence="1">
    <location>
        <position position="1"/>
    </location>
</feature>
<dbReference type="PATRIC" id="fig|2702.100.peg.843"/>
<dbReference type="AlphaFoldDB" id="A0A133NUQ6"/>
<protein>
    <submittedName>
        <fullName evidence="1">Uncharacterized protein</fullName>
    </submittedName>
</protein>
<name>A0A133NUQ6_GARVA</name>
<dbReference type="Proteomes" id="UP000070687">
    <property type="component" value="Unassembled WGS sequence"/>
</dbReference>
<comment type="caution">
    <text evidence="1">The sequence shown here is derived from an EMBL/GenBank/DDBJ whole genome shotgun (WGS) entry which is preliminary data.</text>
</comment>
<reference evidence="1 2" key="1">
    <citation type="submission" date="2016-01" db="EMBL/GenBank/DDBJ databases">
        <authorList>
            <person name="Oliw E.H."/>
        </authorList>
    </citation>
    <scope>NUCLEOTIDE SEQUENCE [LARGE SCALE GENOMIC DNA]</scope>
    <source>
        <strain evidence="1 2">PSS_7772B</strain>
    </source>
</reference>
<gene>
    <name evidence="1" type="ORF">HMPREF3208_00862</name>
</gene>
<proteinExistence type="predicted"/>
<accession>A0A133NUQ6</accession>
<organism evidence="1 2">
    <name type="scientific">Gardnerella vaginalis</name>
    <dbReference type="NCBI Taxonomy" id="2702"/>
    <lineage>
        <taxon>Bacteria</taxon>
        <taxon>Bacillati</taxon>
        <taxon>Actinomycetota</taxon>
        <taxon>Actinomycetes</taxon>
        <taxon>Bifidobacteriales</taxon>
        <taxon>Bifidobacteriaceae</taxon>
        <taxon>Gardnerella</taxon>
    </lineage>
</organism>
<sequence>IHHHSFTHFLTYNPNNPILMTDAVLNKKAKNHNNREKFV</sequence>
<evidence type="ECO:0000313" key="2">
    <source>
        <dbReference type="Proteomes" id="UP000070687"/>
    </source>
</evidence>
<dbReference type="EMBL" id="LRQB01000053">
    <property type="protein sequence ID" value="KXA20024.1"/>
    <property type="molecule type" value="Genomic_DNA"/>
</dbReference>
<evidence type="ECO:0000313" key="1">
    <source>
        <dbReference type="EMBL" id="KXA20024.1"/>
    </source>
</evidence>